<evidence type="ECO:0000256" key="3">
    <source>
        <dbReference type="SAM" id="Phobius"/>
    </source>
</evidence>
<dbReference type="PANTHER" id="PTHR33392">
    <property type="entry name" value="POLYISOPRENYL-TEICHOIC ACID--PEPTIDOGLYCAN TEICHOIC ACID TRANSFERASE TAGU"/>
    <property type="match status" value="1"/>
</dbReference>
<gene>
    <name evidence="5" type="ORF">BKA05_001277</name>
</gene>
<evidence type="ECO:0000256" key="2">
    <source>
        <dbReference type="SAM" id="MobiDB-lite"/>
    </source>
</evidence>
<organism evidence="5 6">
    <name type="scientific">Nocardioides marinus</name>
    <dbReference type="NCBI Taxonomy" id="374514"/>
    <lineage>
        <taxon>Bacteria</taxon>
        <taxon>Bacillati</taxon>
        <taxon>Actinomycetota</taxon>
        <taxon>Actinomycetes</taxon>
        <taxon>Propionibacteriales</taxon>
        <taxon>Nocardioidaceae</taxon>
        <taxon>Nocardioides</taxon>
    </lineage>
</organism>
<feature type="domain" description="Cell envelope-related transcriptional attenuator" evidence="4">
    <location>
        <begin position="162"/>
        <end position="342"/>
    </location>
</feature>
<feature type="region of interest" description="Disordered" evidence="2">
    <location>
        <begin position="416"/>
        <end position="443"/>
    </location>
</feature>
<feature type="transmembrane region" description="Helical" evidence="3">
    <location>
        <begin position="12"/>
        <end position="32"/>
    </location>
</feature>
<dbReference type="EMBL" id="JACBZI010000001">
    <property type="protein sequence ID" value="NYI09762.1"/>
    <property type="molecule type" value="Genomic_DNA"/>
</dbReference>
<accession>A0A7Y9YEG5</accession>
<evidence type="ECO:0000313" key="5">
    <source>
        <dbReference type="EMBL" id="NYI09762.1"/>
    </source>
</evidence>
<proteinExistence type="inferred from homology"/>
<dbReference type="Proteomes" id="UP000537326">
    <property type="component" value="Unassembled WGS sequence"/>
</dbReference>
<protein>
    <submittedName>
        <fullName evidence="5">LCP family protein required for cell wall assembly</fullName>
    </submittedName>
</protein>
<keyword evidence="6" id="KW-1185">Reference proteome</keyword>
<evidence type="ECO:0000256" key="1">
    <source>
        <dbReference type="ARBA" id="ARBA00006068"/>
    </source>
</evidence>
<dbReference type="PANTHER" id="PTHR33392:SF6">
    <property type="entry name" value="POLYISOPRENYL-TEICHOIC ACID--PEPTIDOGLYCAN TEICHOIC ACID TRANSFERASE TAGU"/>
    <property type="match status" value="1"/>
</dbReference>
<reference evidence="5 6" key="1">
    <citation type="submission" date="2020-07" db="EMBL/GenBank/DDBJ databases">
        <title>Sequencing the genomes of 1000 actinobacteria strains.</title>
        <authorList>
            <person name="Klenk H.-P."/>
        </authorList>
    </citation>
    <scope>NUCLEOTIDE SEQUENCE [LARGE SCALE GENOMIC DNA]</scope>
    <source>
        <strain evidence="5 6">DSM 18248</strain>
    </source>
</reference>
<keyword evidence="3" id="KW-1133">Transmembrane helix</keyword>
<dbReference type="InterPro" id="IPR004474">
    <property type="entry name" value="LytR_CpsA_psr"/>
</dbReference>
<comment type="similarity">
    <text evidence="1">Belongs to the LytR/CpsA/Psr (LCP) family.</text>
</comment>
<keyword evidence="3" id="KW-0812">Transmembrane</keyword>
<dbReference type="RefSeq" id="WP_179530693.1">
    <property type="nucleotide sequence ID" value="NZ_BAAAPP010000012.1"/>
</dbReference>
<evidence type="ECO:0000259" key="4">
    <source>
        <dbReference type="Pfam" id="PF03816"/>
    </source>
</evidence>
<dbReference type="NCBIfam" id="TIGR00350">
    <property type="entry name" value="lytR_cpsA_psr"/>
    <property type="match status" value="1"/>
</dbReference>
<name>A0A7Y9YEG5_9ACTN</name>
<evidence type="ECO:0000313" key="6">
    <source>
        <dbReference type="Proteomes" id="UP000537326"/>
    </source>
</evidence>
<dbReference type="InterPro" id="IPR050922">
    <property type="entry name" value="LytR/CpsA/Psr_CW_biosynth"/>
</dbReference>
<feature type="transmembrane region" description="Helical" evidence="3">
    <location>
        <begin position="84"/>
        <end position="105"/>
    </location>
</feature>
<dbReference type="Gene3D" id="3.40.630.190">
    <property type="entry name" value="LCP protein"/>
    <property type="match status" value="1"/>
</dbReference>
<keyword evidence="3" id="KW-0472">Membrane</keyword>
<feature type="transmembrane region" description="Helical" evidence="3">
    <location>
        <begin position="52"/>
        <end position="72"/>
    </location>
</feature>
<dbReference type="Pfam" id="PF03816">
    <property type="entry name" value="LytR_cpsA_psr"/>
    <property type="match status" value="1"/>
</dbReference>
<sequence>MPGGGFLWTGRRLLGVLVLLPTLALAGFSAWYAARDLDAALDLVLDPTRLKVAAGVIVSALAVWALIVYLTYRQVRPLQRRAWTTLVGHAFVLALVGVVGAPFAVAARYATVQADLVETVFSDNETSTTPRDVTPADPWGGRERVNVLLLGGDGGEGRDGVRTDTVILVSIDTTSGKTVMFSLPRNMMNAQFPEDSPLHDLYPVGFTGYGDPGSYMLNAIYRNVPALHPGVLGESTNEGADAIKQAVGGSLGIGVDYYVLVNLKGFQEIVDAIGGITVNVNTRVAINGNTDAGIPPTGWIEPGPDQTLDGFHALWFARGRYGSDDYQRMDRQRCAVAAIIEAADPMTLVRRYTALAAAGKEVVYSDIPQSLLPAFAGLALQMKDAKVRSVVFKTSEKFFSGDPDFDYLRDTVAKAIDPPGTRRKKDDPARPKNTANSCAYDPA</sequence>
<comment type="caution">
    <text evidence="5">The sequence shown here is derived from an EMBL/GenBank/DDBJ whole genome shotgun (WGS) entry which is preliminary data.</text>
</comment>
<dbReference type="AlphaFoldDB" id="A0A7Y9YEG5"/>